<dbReference type="InterPro" id="IPR018530">
    <property type="entry name" value="SiaC"/>
</dbReference>
<organism evidence="2 3">
    <name type="scientific">Azospirillum oryzae</name>
    <dbReference type="NCBI Taxonomy" id="286727"/>
    <lineage>
        <taxon>Bacteria</taxon>
        <taxon>Pseudomonadati</taxon>
        <taxon>Pseudomonadota</taxon>
        <taxon>Alphaproteobacteria</taxon>
        <taxon>Rhodospirillales</taxon>
        <taxon>Azospirillaceae</taxon>
        <taxon>Azospirillum</taxon>
    </lineage>
</organism>
<dbReference type="NCBIfam" id="NF038265">
    <property type="entry name" value="phos_prot_SiaC"/>
    <property type="match status" value="1"/>
</dbReference>
<name>A0A1X7FDA2_9PROT</name>
<dbReference type="AlphaFoldDB" id="A0A1X7FDA2"/>
<sequence length="124" mass="13833">MDSLRIEATSCSPLIDFDPAAGLLRIEGESYPENSFDFYAPVFGWLEEYLKAPAPAVVLDIGLSYLNTSSIKCMIDVLEMLDGAHQNGQTVSVRWHYDSDNDRALDMAEEFAEDVSLPFEILAH</sequence>
<dbReference type="STRING" id="286727.SAMN02982917_2509"/>
<dbReference type="RefSeq" id="WP_085085725.1">
    <property type="nucleotide sequence ID" value="NZ_FXAK01000005.1"/>
</dbReference>
<feature type="domain" description="SiaC family regulatory phosphoprotein" evidence="1">
    <location>
        <begin position="6"/>
        <end position="123"/>
    </location>
</feature>
<protein>
    <recommendedName>
        <fullName evidence="1">SiaC family regulatory phosphoprotein domain-containing protein</fullName>
    </recommendedName>
</protein>
<proteinExistence type="predicted"/>
<gene>
    <name evidence="2" type="ORF">SAMN02982917_2509</name>
</gene>
<dbReference type="Pfam" id="PF09345">
    <property type="entry name" value="SiaC"/>
    <property type="match status" value="1"/>
</dbReference>
<evidence type="ECO:0000259" key="1">
    <source>
        <dbReference type="Pfam" id="PF09345"/>
    </source>
</evidence>
<dbReference type="OrthoDB" id="5297629at2"/>
<dbReference type="EMBL" id="FXAK01000005">
    <property type="protein sequence ID" value="SMF49908.1"/>
    <property type="molecule type" value="Genomic_DNA"/>
</dbReference>
<accession>A0A1X7FDA2</accession>
<evidence type="ECO:0000313" key="3">
    <source>
        <dbReference type="Proteomes" id="UP000192936"/>
    </source>
</evidence>
<evidence type="ECO:0000313" key="2">
    <source>
        <dbReference type="EMBL" id="SMF49908.1"/>
    </source>
</evidence>
<reference evidence="2 3" key="1">
    <citation type="submission" date="2017-04" db="EMBL/GenBank/DDBJ databases">
        <authorList>
            <person name="Afonso C.L."/>
            <person name="Miller P.J."/>
            <person name="Scott M.A."/>
            <person name="Spackman E."/>
            <person name="Goraichik I."/>
            <person name="Dimitrov K.M."/>
            <person name="Suarez D.L."/>
            <person name="Swayne D.E."/>
        </authorList>
    </citation>
    <scope>NUCLEOTIDE SEQUENCE [LARGE SCALE GENOMIC DNA]</scope>
    <source>
        <strain evidence="2 3">A2P</strain>
    </source>
</reference>
<dbReference type="Proteomes" id="UP000192936">
    <property type="component" value="Unassembled WGS sequence"/>
</dbReference>